<dbReference type="Pfam" id="PF05833">
    <property type="entry name" value="NFACT_N"/>
    <property type="match status" value="1"/>
</dbReference>
<feature type="compositionally biased region" description="Polar residues" evidence="6">
    <location>
        <begin position="823"/>
        <end position="834"/>
    </location>
</feature>
<dbReference type="GO" id="GO:1990116">
    <property type="term" value="P:ribosome-associated ubiquitin-dependent protein catabolic process"/>
    <property type="evidence" value="ECO:0007669"/>
    <property type="project" value="TreeGrafter"/>
</dbReference>
<feature type="compositionally biased region" description="Basic residues" evidence="6">
    <location>
        <begin position="888"/>
        <end position="898"/>
    </location>
</feature>
<accession>A0A6A6UH74</accession>
<dbReference type="Pfam" id="PF05670">
    <property type="entry name" value="NFACT-R_1"/>
    <property type="match status" value="1"/>
</dbReference>
<feature type="compositionally biased region" description="Acidic residues" evidence="6">
    <location>
        <begin position="715"/>
        <end position="730"/>
    </location>
</feature>
<reference evidence="9" key="1">
    <citation type="journal article" date="2020" name="Stud. Mycol.">
        <title>101 Dothideomycetes genomes: a test case for predicting lifestyles and emergence of pathogens.</title>
        <authorList>
            <person name="Haridas S."/>
            <person name="Albert R."/>
            <person name="Binder M."/>
            <person name="Bloem J."/>
            <person name="Labutti K."/>
            <person name="Salamov A."/>
            <person name="Andreopoulos B."/>
            <person name="Baker S."/>
            <person name="Barry K."/>
            <person name="Bills G."/>
            <person name="Bluhm B."/>
            <person name="Cannon C."/>
            <person name="Castanera R."/>
            <person name="Culley D."/>
            <person name="Daum C."/>
            <person name="Ezra D."/>
            <person name="Gonzalez J."/>
            <person name="Henrissat B."/>
            <person name="Kuo A."/>
            <person name="Liang C."/>
            <person name="Lipzen A."/>
            <person name="Lutzoni F."/>
            <person name="Magnuson J."/>
            <person name="Mondo S."/>
            <person name="Nolan M."/>
            <person name="Ohm R."/>
            <person name="Pangilinan J."/>
            <person name="Park H.-J."/>
            <person name="Ramirez L."/>
            <person name="Alfaro M."/>
            <person name="Sun H."/>
            <person name="Tritt A."/>
            <person name="Yoshinaga Y."/>
            <person name="Zwiers L.-H."/>
            <person name="Turgeon B."/>
            <person name="Goodwin S."/>
            <person name="Spatafora J."/>
            <person name="Crous P."/>
            <person name="Grigoriev I."/>
        </authorList>
    </citation>
    <scope>NUCLEOTIDE SEQUENCE</scope>
    <source>
        <strain evidence="9">CBS 115976</strain>
    </source>
</reference>
<dbReference type="InterPro" id="IPR051608">
    <property type="entry name" value="RQC_Subunit_NEMF"/>
</dbReference>
<proteinExistence type="inferred from homology"/>
<feature type="region of interest" description="Disordered" evidence="6">
    <location>
        <begin position="270"/>
        <end position="291"/>
    </location>
</feature>
<dbReference type="InterPro" id="IPR008532">
    <property type="entry name" value="NFACT_RNA-bd"/>
</dbReference>
<feature type="compositionally biased region" description="Polar residues" evidence="6">
    <location>
        <begin position="780"/>
        <end position="792"/>
    </location>
</feature>
<feature type="region of interest" description="Disordered" evidence="6">
    <location>
        <begin position="699"/>
        <end position="973"/>
    </location>
</feature>
<feature type="region of interest" description="Disordered" evidence="6">
    <location>
        <begin position="1084"/>
        <end position="1109"/>
    </location>
</feature>
<feature type="compositionally biased region" description="Basic and acidic residues" evidence="6">
    <location>
        <begin position="924"/>
        <end position="937"/>
    </location>
</feature>
<dbReference type="Gene3D" id="2.30.310.10">
    <property type="entry name" value="ibrinogen binding protein from staphylococcus aureus domain"/>
    <property type="match status" value="1"/>
</dbReference>
<sequence>MKQRFSSLDVQVMSHELSQKLLGLRVHNIYDLSSRIFLFKFQKPDHREQVIVDAGFRCHLTSFVRTTAAEPSVFVRRLRKLIGSRRVTKVSQVGTDRIIEFQFSDGTYRLYLEFYAAGNIVVTDQELKVLALFRNVAEGAEHEQLTLGSTYNLESRQNYGGVPELTRERIQSGLKAAVERSAGEEKPTKGRKKQAHALRKALVQSLSEFPPVLVEHALRSHEWDPAVTPEAVLDSSELLDGLLEALKHAQKIVTDITGSEQNKGYIIAKRRRAAASTDSKPTEEQQSEENESLLYEDFAPFKPKQFEDNSDVVCLEFEGFNKTVDEFFSSIEGQKLDSKLQERELTAKRKLDETRKQHQQRLGSLKQTQELNIRKAEAIQANVERVTEATAAVNGLIAQGMDWDHIGRLIEAEQKRGNPVAQTIRLPLKLHENTVTLLLGEPEGEDEEPSLTNDSSSDSDTSDSEEEEPTRKRQPTQSAKIDKRLAIDVELSLSPWANAEEYYDQKKAAAGKEERAAQASSMALKNAERKITADLKKGLNKEKEILRPVRQPFWFEKFYFFISSDGYLVLAGKDGQQTEFLYKRHLRKGDIFVHADINGASPVIIKNNPSMPDAPVPPSTLSQAGTLSVVTSSAWDSKALLPSWWVHSDQVSKMSPNGDYLQPASFHIKGSKNFLPPAQLLVGVGMIFEVSEESKANHNKNRFQYGSTEAPEAISPEDEPAKDEESEGDFPEAKAGEDNDDDSDEDFPDAAPVVKVDSDDEDFPEAKPADDSDSDEETEQTNNPLQPKTNISDSDEDSDAPTTTLPLRSAPVPSNPQVEDDSTSIAPTETTLSSKPGARHLSAKERRLLKKGIDPSSVPRNTSNLDSDDDTRSITTSAFPGKSTPLPRGKRTKLKKAAAKYAHQDEADRAAALARLGSAAPASKTKEDEAATKKTAELEAQAQKQRRREQHLKAQAVGRAEEDARMAGGEEDEVGADMGVLDRLVGRLLPGDEIVATFPVCAPWSALSTFKYRAKMQPGALKKGKAAREVLGKWQAVIKVARNVDPSGMKSEFVWPNEAAGIAGVKETEVIAVMPVGKVRVMMPGGNASGKDVKGKGKAARGGKGSKRR</sequence>
<feature type="compositionally biased region" description="Basic residues" evidence="6">
    <location>
        <begin position="1096"/>
        <end position="1109"/>
    </location>
</feature>
<evidence type="ECO:0000256" key="1">
    <source>
        <dbReference type="ARBA" id="ARBA00004496"/>
    </source>
</evidence>
<dbReference type="FunFam" id="2.30.310.10:FF:000003">
    <property type="entry name" value="Zinc knuckle domain containing protein"/>
    <property type="match status" value="1"/>
</dbReference>
<dbReference type="GO" id="GO:0005737">
    <property type="term" value="C:cytoplasm"/>
    <property type="evidence" value="ECO:0007669"/>
    <property type="project" value="UniProtKB-SubCell"/>
</dbReference>
<dbReference type="InterPro" id="IPR021846">
    <property type="entry name" value="NFACT-C"/>
</dbReference>
<dbReference type="PANTHER" id="PTHR15239">
    <property type="entry name" value="NUCLEAR EXPORT MEDIATOR FACTOR NEMF"/>
    <property type="match status" value="1"/>
</dbReference>
<evidence type="ECO:0000259" key="7">
    <source>
        <dbReference type="Pfam" id="PF05670"/>
    </source>
</evidence>
<dbReference type="AlphaFoldDB" id="A0A6A6UH74"/>
<dbReference type="Proteomes" id="UP000799302">
    <property type="component" value="Unassembled WGS sequence"/>
</dbReference>
<comment type="subcellular location">
    <subcellularLocation>
        <location evidence="1">Cytoplasm</location>
    </subcellularLocation>
</comment>
<keyword evidence="10" id="KW-1185">Reference proteome</keyword>
<gene>
    <name evidence="9" type="ORF">BT63DRAFT_399334</name>
</gene>
<evidence type="ECO:0000259" key="8">
    <source>
        <dbReference type="Pfam" id="PF11923"/>
    </source>
</evidence>
<keyword evidence="3" id="KW-0963">Cytoplasm</keyword>
<feature type="compositionally biased region" description="Acidic residues" evidence="6">
    <location>
        <begin position="738"/>
        <end position="748"/>
    </location>
</feature>
<dbReference type="OrthoDB" id="207084at2759"/>
<evidence type="ECO:0000256" key="2">
    <source>
        <dbReference type="ARBA" id="ARBA00008318"/>
    </source>
</evidence>
<evidence type="ECO:0000313" key="10">
    <source>
        <dbReference type="Proteomes" id="UP000799302"/>
    </source>
</evidence>
<dbReference type="Pfam" id="PF11923">
    <property type="entry name" value="NFACT-C"/>
    <property type="match status" value="1"/>
</dbReference>
<dbReference type="GO" id="GO:1990112">
    <property type="term" value="C:RQC complex"/>
    <property type="evidence" value="ECO:0007669"/>
    <property type="project" value="TreeGrafter"/>
</dbReference>
<feature type="domain" description="NFACT RNA-binding" evidence="7">
    <location>
        <begin position="557"/>
        <end position="670"/>
    </location>
</feature>
<evidence type="ECO:0000256" key="5">
    <source>
        <dbReference type="ARBA" id="ARBA00070414"/>
    </source>
</evidence>
<protein>
    <recommendedName>
        <fullName evidence="5">Ribosome quality control complex subunit 2</fullName>
    </recommendedName>
</protein>
<organism evidence="9 10">
    <name type="scientific">Microthyrium microscopicum</name>
    <dbReference type="NCBI Taxonomy" id="703497"/>
    <lineage>
        <taxon>Eukaryota</taxon>
        <taxon>Fungi</taxon>
        <taxon>Dikarya</taxon>
        <taxon>Ascomycota</taxon>
        <taxon>Pezizomycotina</taxon>
        <taxon>Dothideomycetes</taxon>
        <taxon>Dothideomycetes incertae sedis</taxon>
        <taxon>Microthyriales</taxon>
        <taxon>Microthyriaceae</taxon>
        <taxon>Microthyrium</taxon>
    </lineage>
</organism>
<dbReference type="GO" id="GO:0072344">
    <property type="term" value="P:rescue of stalled ribosome"/>
    <property type="evidence" value="ECO:0007669"/>
    <property type="project" value="TreeGrafter"/>
</dbReference>
<dbReference type="GO" id="GO:0043023">
    <property type="term" value="F:ribosomal large subunit binding"/>
    <property type="evidence" value="ECO:0007669"/>
    <property type="project" value="TreeGrafter"/>
</dbReference>
<evidence type="ECO:0000256" key="4">
    <source>
        <dbReference type="ARBA" id="ARBA00023054"/>
    </source>
</evidence>
<name>A0A6A6UH74_9PEZI</name>
<evidence type="ECO:0000313" key="9">
    <source>
        <dbReference type="EMBL" id="KAF2671036.1"/>
    </source>
</evidence>
<dbReference type="PANTHER" id="PTHR15239:SF6">
    <property type="entry name" value="RIBOSOME QUALITY CONTROL COMPLEX SUBUNIT NEMF"/>
    <property type="match status" value="1"/>
</dbReference>
<evidence type="ECO:0000256" key="6">
    <source>
        <dbReference type="SAM" id="MobiDB-lite"/>
    </source>
</evidence>
<dbReference type="EMBL" id="MU004233">
    <property type="protein sequence ID" value="KAF2671036.1"/>
    <property type="molecule type" value="Genomic_DNA"/>
</dbReference>
<feature type="compositionally biased region" description="Low complexity" evidence="6">
    <location>
        <begin position="450"/>
        <end position="459"/>
    </location>
</feature>
<evidence type="ECO:0000256" key="3">
    <source>
        <dbReference type="ARBA" id="ARBA00022490"/>
    </source>
</evidence>
<feature type="compositionally biased region" description="Low complexity" evidence="6">
    <location>
        <begin position="910"/>
        <end position="923"/>
    </location>
</feature>
<feature type="domain" description="NFACT protein C-terminal" evidence="8">
    <location>
        <begin position="977"/>
        <end position="1082"/>
    </location>
</feature>
<dbReference type="GO" id="GO:0000049">
    <property type="term" value="F:tRNA binding"/>
    <property type="evidence" value="ECO:0007669"/>
    <property type="project" value="TreeGrafter"/>
</dbReference>
<comment type="similarity">
    <text evidence="2">Belongs to the NEMF family.</text>
</comment>
<keyword evidence="4" id="KW-0175">Coiled coil</keyword>
<feature type="region of interest" description="Disordered" evidence="6">
    <location>
        <begin position="440"/>
        <end position="479"/>
    </location>
</feature>